<accession>A0A428NVV1</accession>
<keyword evidence="3" id="KW-1185">Reference proteome</keyword>
<feature type="region of interest" description="Disordered" evidence="1">
    <location>
        <begin position="1"/>
        <end position="44"/>
    </location>
</feature>
<evidence type="ECO:0000256" key="1">
    <source>
        <dbReference type="SAM" id="MobiDB-lite"/>
    </source>
</evidence>
<organism evidence="2 3">
    <name type="scientific">Fusarium duplospermum</name>
    <dbReference type="NCBI Taxonomy" id="1325734"/>
    <lineage>
        <taxon>Eukaryota</taxon>
        <taxon>Fungi</taxon>
        <taxon>Dikarya</taxon>
        <taxon>Ascomycota</taxon>
        <taxon>Pezizomycotina</taxon>
        <taxon>Sordariomycetes</taxon>
        <taxon>Hypocreomycetidae</taxon>
        <taxon>Hypocreales</taxon>
        <taxon>Nectriaceae</taxon>
        <taxon>Fusarium</taxon>
        <taxon>Fusarium solani species complex</taxon>
    </lineage>
</organism>
<evidence type="ECO:0000313" key="2">
    <source>
        <dbReference type="EMBL" id="RSL44882.1"/>
    </source>
</evidence>
<feature type="compositionally biased region" description="Acidic residues" evidence="1">
    <location>
        <begin position="268"/>
        <end position="288"/>
    </location>
</feature>
<dbReference type="Proteomes" id="UP000288168">
    <property type="component" value="Unassembled WGS sequence"/>
</dbReference>
<name>A0A428NVV1_9HYPO</name>
<comment type="caution">
    <text evidence="2">The sequence shown here is derived from an EMBL/GenBank/DDBJ whole genome shotgun (WGS) entry which is preliminary data.</text>
</comment>
<reference evidence="2 3" key="1">
    <citation type="submission" date="2017-06" db="EMBL/GenBank/DDBJ databases">
        <title>Comparative genomic analysis of Ambrosia Fusariam Clade fungi.</title>
        <authorList>
            <person name="Stajich J.E."/>
            <person name="Carrillo J."/>
            <person name="Kijimoto T."/>
            <person name="Eskalen A."/>
            <person name="O'Donnell K."/>
            <person name="Kasson M."/>
        </authorList>
    </citation>
    <scope>NUCLEOTIDE SEQUENCE [LARGE SCALE GENOMIC DNA]</scope>
    <source>
        <strain evidence="2 3">NRRL62584</strain>
    </source>
</reference>
<feature type="compositionally biased region" description="Basic and acidic residues" evidence="1">
    <location>
        <begin position="258"/>
        <end position="267"/>
    </location>
</feature>
<protein>
    <submittedName>
        <fullName evidence="2">Uncharacterized protein</fullName>
    </submittedName>
</protein>
<dbReference type="OrthoDB" id="5113351at2759"/>
<feature type="region of interest" description="Disordered" evidence="1">
    <location>
        <begin position="253"/>
        <end position="322"/>
    </location>
</feature>
<proteinExistence type="predicted"/>
<gene>
    <name evidence="2" type="ORF">CEP54_014498</name>
</gene>
<evidence type="ECO:0000313" key="3">
    <source>
        <dbReference type="Proteomes" id="UP000288168"/>
    </source>
</evidence>
<feature type="compositionally biased region" description="Basic and acidic residues" evidence="1">
    <location>
        <begin position="30"/>
        <end position="41"/>
    </location>
</feature>
<feature type="compositionally biased region" description="Pro residues" evidence="1">
    <location>
        <begin position="1"/>
        <end position="13"/>
    </location>
</feature>
<dbReference type="EMBL" id="NKCI01000278">
    <property type="protein sequence ID" value="RSL44882.1"/>
    <property type="molecule type" value="Genomic_DNA"/>
</dbReference>
<dbReference type="AlphaFoldDB" id="A0A428NVV1"/>
<sequence length="438" mass="48173">MKPPDRSSPPHPSPAAHRKRKGPSGIILPEPKRSRSEDIRPPDGAAAAVRQAYESEQEALQCDHIYDTLAKAYRDYAACGIQREAPPKHEVYSLGDQHEGDDIHVPGHIQNTPFPRYYSSWGFRYESSCEASISGGEGRMRPCELNSPVLGECLGESYGAHINVSFGSCPGETYGDIVRTLKRLLTITLIVEEHIFGVLCPDREPHCGPYLSSARDCSLGGLVDRVCKAPRNGHVGRRAVRIHLVEDDTPKQLIVRTAHSDVHHTGENEEEGEAEDDDCEEAGDDDDVPPPQVQADITAERMSDGGEDAAGDGRASSETDTPEDSIVVIEFRYAPASFARQFLLPITSVCLSMARLSHHGQPSVRFRALLGDLYQLTSAGSPSVATAAALIKTLQSYIEPMYQHTLSFDEAYFEKRMRMYEGGDDPNLDEDQTWAAID</sequence>